<dbReference type="SUPFAM" id="SSF111369">
    <property type="entry name" value="HlyD-like secretion proteins"/>
    <property type="match status" value="1"/>
</dbReference>
<dbReference type="PROSITE" id="PS51257">
    <property type="entry name" value="PROKAR_LIPOPROTEIN"/>
    <property type="match status" value="1"/>
</dbReference>
<feature type="domain" description="YknX-like C-terminal permuted SH3-like" evidence="5">
    <location>
        <begin position="324"/>
        <end position="381"/>
    </location>
</feature>
<dbReference type="InterPro" id="IPR058637">
    <property type="entry name" value="YknX-like_C"/>
</dbReference>
<dbReference type="GO" id="GO:1990281">
    <property type="term" value="C:efflux pump complex"/>
    <property type="evidence" value="ECO:0007669"/>
    <property type="project" value="TreeGrafter"/>
</dbReference>
<evidence type="ECO:0000313" key="6">
    <source>
        <dbReference type="EMBL" id="CZE48813.1"/>
    </source>
</evidence>
<dbReference type="NCBIfam" id="TIGR01730">
    <property type="entry name" value="RND_mfp"/>
    <property type="match status" value="1"/>
</dbReference>
<dbReference type="GO" id="GO:0030313">
    <property type="term" value="C:cell envelope"/>
    <property type="evidence" value="ECO:0007669"/>
    <property type="project" value="UniProtKB-SubCell"/>
</dbReference>
<evidence type="ECO:0000256" key="3">
    <source>
        <dbReference type="SAM" id="Coils"/>
    </source>
</evidence>
<evidence type="ECO:0000256" key="1">
    <source>
        <dbReference type="ARBA" id="ARBA00009477"/>
    </source>
</evidence>
<dbReference type="PANTHER" id="PTHR30469">
    <property type="entry name" value="MULTIDRUG RESISTANCE PROTEIN MDTA"/>
    <property type="match status" value="1"/>
</dbReference>
<dbReference type="PANTHER" id="PTHR30469:SF33">
    <property type="entry name" value="SLR1207 PROTEIN"/>
    <property type="match status" value="1"/>
</dbReference>
<keyword evidence="7" id="KW-1185">Reference proteome</keyword>
<dbReference type="GO" id="GO:0019898">
    <property type="term" value="C:extrinsic component of membrane"/>
    <property type="evidence" value="ECO:0007669"/>
    <property type="project" value="InterPro"/>
</dbReference>
<accession>A0A128EKT7</accession>
<dbReference type="AlphaFoldDB" id="A0A128EKT7"/>
<proteinExistence type="inferred from homology"/>
<dbReference type="EMBL" id="FIZP01000011">
    <property type="protein sequence ID" value="CZE48813.1"/>
    <property type="molecule type" value="Genomic_DNA"/>
</dbReference>
<dbReference type="GO" id="GO:1990195">
    <property type="term" value="C:macrolide transmembrane transporter complex"/>
    <property type="evidence" value="ECO:0007669"/>
    <property type="project" value="InterPro"/>
</dbReference>
<dbReference type="InterPro" id="IPR058625">
    <property type="entry name" value="MdtA-like_BSH"/>
</dbReference>
<dbReference type="Gene3D" id="2.40.420.20">
    <property type="match status" value="1"/>
</dbReference>
<gene>
    <name evidence="6" type="primary">macA</name>
    <name evidence="6" type="ORF">ERS672216_01607</name>
</gene>
<organism evidence="6 7">
    <name type="scientific">Campylobacter geochelonis</name>
    <dbReference type="NCBI Taxonomy" id="1780362"/>
    <lineage>
        <taxon>Bacteria</taxon>
        <taxon>Pseudomonadati</taxon>
        <taxon>Campylobacterota</taxon>
        <taxon>Epsilonproteobacteria</taxon>
        <taxon>Campylobacterales</taxon>
        <taxon>Campylobacteraceae</taxon>
        <taxon>Campylobacter</taxon>
    </lineage>
</organism>
<dbReference type="Gene3D" id="2.40.30.170">
    <property type="match status" value="1"/>
</dbReference>
<dbReference type="InterPro" id="IPR030190">
    <property type="entry name" value="MacA_alpha-hairpin_sf"/>
</dbReference>
<dbReference type="Pfam" id="PF25989">
    <property type="entry name" value="YknX_C"/>
    <property type="match status" value="1"/>
</dbReference>
<dbReference type="GO" id="GO:1990961">
    <property type="term" value="P:xenobiotic detoxification by transmembrane export across the plasma membrane"/>
    <property type="evidence" value="ECO:0007669"/>
    <property type="project" value="InterPro"/>
</dbReference>
<dbReference type="GO" id="GO:0015562">
    <property type="term" value="F:efflux transmembrane transporter activity"/>
    <property type="evidence" value="ECO:0007669"/>
    <property type="project" value="TreeGrafter"/>
</dbReference>
<reference evidence="6 7" key="1">
    <citation type="submission" date="2016-02" db="EMBL/GenBank/DDBJ databases">
        <authorList>
            <consortium name="Pathogen Informatics"/>
        </authorList>
    </citation>
    <scope>NUCLEOTIDE SEQUENCE [LARGE SCALE GENOMIC DNA]</scope>
    <source>
        <strain evidence="6 7">RC20</strain>
    </source>
</reference>
<dbReference type="RefSeq" id="WP_075493224.1">
    <property type="nucleotide sequence ID" value="NZ_CP053844.1"/>
</dbReference>
<comment type="similarity">
    <text evidence="1">Belongs to the membrane fusion protein (MFP) (TC 8.A.1) family.</text>
</comment>
<dbReference type="Pfam" id="PF25917">
    <property type="entry name" value="BSH_RND"/>
    <property type="match status" value="1"/>
</dbReference>
<sequence length="398" mass="43222">MKKITKFIVFAIVVVGVGCYVYASFFTKKDEPSYLTTIVSKGDIKSTVIATGEVYAQDLVDVGAQVGGQIKKLYVKVGDFVKKGDIIAQIDSVKQENEVAQQEAQLLIHEANLNAAQIAAKIANLKYKRDLSLYNKKATSKEALEESQAQAALKDANVKQLLAQIEQTKIQLDTARTNLGYTKIVSPLDGTVVSVPVQEGKTVNANQTTPTIVKIADLNKMEVKMEVTEGDISKVKVGMRVKYSILSDLDNSKEANITTIEPGLTSLSDGQYGNSSGAGSSSSSSANTAVYFYANFLVDNNDNYLKIGMTTQNEILVNEAKNALFIPTSAIKRDGDKKVVYVLTNGELDRKDVVVGISDNINSQIISGLEEGQTIVISSDKGLLSNNFKPRMIRNTRI</sequence>
<dbReference type="Gene3D" id="6.10.140.1990">
    <property type="match status" value="1"/>
</dbReference>
<protein>
    <submittedName>
        <fullName evidence="6">MacA</fullName>
    </submittedName>
</protein>
<dbReference type="Proteomes" id="UP000069632">
    <property type="component" value="Unassembled WGS sequence"/>
</dbReference>
<evidence type="ECO:0000313" key="7">
    <source>
        <dbReference type="Proteomes" id="UP000069632"/>
    </source>
</evidence>
<evidence type="ECO:0000256" key="2">
    <source>
        <dbReference type="ARBA" id="ARBA00023054"/>
    </source>
</evidence>
<feature type="coiled-coil region" evidence="3">
    <location>
        <begin position="144"/>
        <end position="178"/>
    </location>
</feature>
<evidence type="ECO:0000259" key="5">
    <source>
        <dbReference type="Pfam" id="PF25989"/>
    </source>
</evidence>
<name>A0A128EKT7_9BACT</name>
<dbReference type="Gene3D" id="2.40.50.100">
    <property type="match status" value="1"/>
</dbReference>
<dbReference type="OrthoDB" id="9784484at2"/>
<evidence type="ECO:0000259" key="4">
    <source>
        <dbReference type="Pfam" id="PF25917"/>
    </source>
</evidence>
<keyword evidence="2 3" id="KW-0175">Coiled coil</keyword>
<feature type="domain" description="Multidrug resistance protein MdtA-like barrel-sandwich hybrid" evidence="4">
    <location>
        <begin position="60"/>
        <end position="213"/>
    </location>
</feature>
<dbReference type="InterPro" id="IPR006143">
    <property type="entry name" value="RND_pump_MFP"/>
</dbReference>